<evidence type="ECO:0000256" key="1">
    <source>
        <dbReference type="SAM" id="Phobius"/>
    </source>
</evidence>
<keyword evidence="1" id="KW-0472">Membrane</keyword>
<evidence type="ECO:0000313" key="3">
    <source>
        <dbReference type="Proteomes" id="UP000824241"/>
    </source>
</evidence>
<feature type="transmembrane region" description="Helical" evidence="1">
    <location>
        <begin position="37"/>
        <end position="61"/>
    </location>
</feature>
<reference evidence="2" key="1">
    <citation type="submission" date="2020-10" db="EMBL/GenBank/DDBJ databases">
        <authorList>
            <person name="Gilroy R."/>
        </authorList>
    </citation>
    <scope>NUCLEOTIDE SEQUENCE</scope>
    <source>
        <strain evidence="2">CHK189-12415</strain>
    </source>
</reference>
<reference evidence="2" key="2">
    <citation type="journal article" date="2021" name="PeerJ">
        <title>Extensive microbial diversity within the chicken gut microbiome revealed by metagenomics and culture.</title>
        <authorList>
            <person name="Gilroy R."/>
            <person name="Ravi A."/>
            <person name="Getino M."/>
            <person name="Pursley I."/>
            <person name="Horton D.L."/>
            <person name="Alikhan N.F."/>
            <person name="Baker D."/>
            <person name="Gharbi K."/>
            <person name="Hall N."/>
            <person name="Watson M."/>
            <person name="Adriaenssens E.M."/>
            <person name="Foster-Nyarko E."/>
            <person name="Jarju S."/>
            <person name="Secka A."/>
            <person name="Antonio M."/>
            <person name="Oren A."/>
            <person name="Chaudhuri R.R."/>
            <person name="La Ragione R."/>
            <person name="Hildebrand F."/>
            <person name="Pallen M.J."/>
        </authorList>
    </citation>
    <scope>NUCLEOTIDE SEQUENCE</scope>
    <source>
        <strain evidence="2">CHK189-12415</strain>
    </source>
</reference>
<name>A0A9D1DZI7_9FIRM</name>
<feature type="non-terminal residue" evidence="2">
    <location>
        <position position="69"/>
    </location>
</feature>
<dbReference type="EMBL" id="DVHA01000317">
    <property type="protein sequence ID" value="HIR61847.1"/>
    <property type="molecule type" value="Genomic_DNA"/>
</dbReference>
<feature type="transmembrane region" description="Helical" evidence="1">
    <location>
        <begin position="6"/>
        <end position="30"/>
    </location>
</feature>
<protein>
    <submittedName>
        <fullName evidence="2">Uncharacterized protein</fullName>
    </submittedName>
</protein>
<dbReference type="AlphaFoldDB" id="A0A9D1DZI7"/>
<comment type="caution">
    <text evidence="2">The sequence shown here is derived from an EMBL/GenBank/DDBJ whole genome shotgun (WGS) entry which is preliminary data.</text>
</comment>
<accession>A0A9D1DZI7</accession>
<dbReference type="Proteomes" id="UP000824241">
    <property type="component" value="Unassembled WGS sequence"/>
</dbReference>
<keyword evidence="1" id="KW-0812">Transmembrane</keyword>
<proteinExistence type="predicted"/>
<organism evidence="2 3">
    <name type="scientific">Candidatus Faecivivens stercoravium</name>
    <dbReference type="NCBI Taxonomy" id="2840803"/>
    <lineage>
        <taxon>Bacteria</taxon>
        <taxon>Bacillati</taxon>
        <taxon>Bacillota</taxon>
        <taxon>Clostridia</taxon>
        <taxon>Eubacteriales</taxon>
        <taxon>Oscillospiraceae</taxon>
        <taxon>Oscillospiraceae incertae sedis</taxon>
        <taxon>Candidatus Faecivivens</taxon>
    </lineage>
</organism>
<sequence length="69" mass="7022">MIIPQVFYNILLLASIPAAVAACIAGVFLLRKGRRAGAVLCGLVMLAGVLGFILALTGTVVGHEMVGGL</sequence>
<keyword evidence="1" id="KW-1133">Transmembrane helix</keyword>
<evidence type="ECO:0000313" key="2">
    <source>
        <dbReference type="EMBL" id="HIR61847.1"/>
    </source>
</evidence>
<gene>
    <name evidence="2" type="ORF">IAB37_09765</name>
</gene>